<accession>A0ABN7AI72</accession>
<keyword evidence="2" id="KW-0808">Transferase</keyword>
<sequence>MWCRLFHRSQNGILLTLDLAKAFDSIDRDILMNMLPDYGFEGKELEWVKSYFSNRRQVVSVLGVDSTDSEIQHRVIQGGTLAALFSSSSLTELIDWR</sequence>
<feature type="domain" description="Reverse transcriptase" evidence="1">
    <location>
        <begin position="1"/>
        <end position="97"/>
    </location>
</feature>
<dbReference type="PROSITE" id="PS50878">
    <property type="entry name" value="RT_POL"/>
    <property type="match status" value="1"/>
</dbReference>
<protein>
    <submittedName>
        <fullName evidence="2">Reverse transcriptase (RNA-dependent DNA polymerase)</fullName>
    </submittedName>
</protein>
<reference evidence="2 3" key="1">
    <citation type="submission" date="2023-09" db="EMBL/GenBank/DDBJ databases">
        <title>Nesidiocoris tenuis whole genome shotgun sequence.</title>
        <authorList>
            <person name="Shibata T."/>
            <person name="Shimoda M."/>
            <person name="Kobayashi T."/>
            <person name="Uehara T."/>
        </authorList>
    </citation>
    <scope>NUCLEOTIDE SEQUENCE [LARGE SCALE GENOMIC DNA]</scope>
    <source>
        <strain evidence="2 3">Japan</strain>
    </source>
</reference>
<evidence type="ECO:0000313" key="2">
    <source>
        <dbReference type="EMBL" id="BES90977.1"/>
    </source>
</evidence>
<evidence type="ECO:0000313" key="3">
    <source>
        <dbReference type="Proteomes" id="UP001307889"/>
    </source>
</evidence>
<evidence type="ECO:0000259" key="1">
    <source>
        <dbReference type="PROSITE" id="PS50878"/>
    </source>
</evidence>
<keyword evidence="3" id="KW-1185">Reference proteome</keyword>
<dbReference type="GO" id="GO:0003964">
    <property type="term" value="F:RNA-directed DNA polymerase activity"/>
    <property type="evidence" value="ECO:0007669"/>
    <property type="project" value="UniProtKB-KW"/>
</dbReference>
<dbReference type="InterPro" id="IPR000477">
    <property type="entry name" value="RT_dom"/>
</dbReference>
<organism evidence="2 3">
    <name type="scientific">Nesidiocoris tenuis</name>
    <dbReference type="NCBI Taxonomy" id="355587"/>
    <lineage>
        <taxon>Eukaryota</taxon>
        <taxon>Metazoa</taxon>
        <taxon>Ecdysozoa</taxon>
        <taxon>Arthropoda</taxon>
        <taxon>Hexapoda</taxon>
        <taxon>Insecta</taxon>
        <taxon>Pterygota</taxon>
        <taxon>Neoptera</taxon>
        <taxon>Paraneoptera</taxon>
        <taxon>Hemiptera</taxon>
        <taxon>Heteroptera</taxon>
        <taxon>Panheteroptera</taxon>
        <taxon>Cimicomorpha</taxon>
        <taxon>Miridae</taxon>
        <taxon>Dicyphina</taxon>
        <taxon>Nesidiocoris</taxon>
    </lineage>
</organism>
<keyword evidence="2" id="KW-0695">RNA-directed DNA polymerase</keyword>
<keyword evidence="2" id="KW-0548">Nucleotidyltransferase</keyword>
<name>A0ABN7AI72_9HEMI</name>
<gene>
    <name evidence="2" type="ORF">NTJ_03785</name>
</gene>
<dbReference type="Proteomes" id="UP001307889">
    <property type="component" value="Chromosome 2"/>
</dbReference>
<dbReference type="EMBL" id="AP028910">
    <property type="protein sequence ID" value="BES90977.1"/>
    <property type="molecule type" value="Genomic_DNA"/>
</dbReference>
<proteinExistence type="predicted"/>